<evidence type="ECO:0000256" key="1">
    <source>
        <dbReference type="SAM" id="Phobius"/>
    </source>
</evidence>
<name>A0A1E7YPL6_9PROT</name>
<keyword evidence="1" id="KW-1133">Transmembrane helix</keyword>
<accession>A0A1E7YPL6</accession>
<keyword evidence="1" id="KW-0472">Membrane</keyword>
<dbReference type="Proteomes" id="UP000175616">
    <property type="component" value="Unassembled WGS sequence"/>
</dbReference>
<proteinExistence type="predicted"/>
<gene>
    <name evidence="2" type="ORF">BAE27_04280</name>
</gene>
<dbReference type="RefSeq" id="WP_070114406.1">
    <property type="nucleotide sequence ID" value="NZ_CP133598.1"/>
</dbReference>
<comment type="caution">
    <text evidence="2">The sequence shown here is derived from an EMBL/GenBank/DDBJ whole genome shotgun (WGS) entry which is preliminary data.</text>
</comment>
<protein>
    <submittedName>
        <fullName evidence="2">Uncharacterized protein</fullName>
    </submittedName>
</protein>
<evidence type="ECO:0000313" key="2">
    <source>
        <dbReference type="EMBL" id="OFC37283.1"/>
    </source>
</evidence>
<sequence>MKVTPLTIFLMLITGLLAVWLFIQLDRQNTLHQSVMEATQRCATARFDAAWDQSLGSESAAKKAVDDARIARVCGEAERARKDLQSEDGVIAHSQNEVASQIMR</sequence>
<keyword evidence="1" id="KW-0812">Transmembrane</keyword>
<dbReference type="AlphaFoldDB" id="A0A1E7YPL6"/>
<organism evidence="2 3">
    <name type="scientific">Acidithiobacillus caldus</name>
    <dbReference type="NCBI Taxonomy" id="33059"/>
    <lineage>
        <taxon>Bacteria</taxon>
        <taxon>Pseudomonadati</taxon>
        <taxon>Pseudomonadota</taxon>
        <taxon>Acidithiobacillia</taxon>
        <taxon>Acidithiobacillales</taxon>
        <taxon>Acidithiobacillaceae</taxon>
        <taxon>Acidithiobacillus</taxon>
    </lineage>
</organism>
<reference evidence="2 3" key="1">
    <citation type="submission" date="2016-06" db="EMBL/GenBank/DDBJ databases">
        <title>Gene turnover analysis identifies the evolutionary adaptation of the extremophile Acidithiobacillus caldus.</title>
        <authorList>
            <person name="Zhang X."/>
        </authorList>
    </citation>
    <scope>NUCLEOTIDE SEQUENCE [LARGE SCALE GENOMIC DNA]</scope>
    <source>
        <strain evidence="2 3">DX</strain>
    </source>
</reference>
<evidence type="ECO:0000313" key="3">
    <source>
        <dbReference type="Proteomes" id="UP000175616"/>
    </source>
</evidence>
<dbReference type="EMBL" id="LZYE01000087">
    <property type="protein sequence ID" value="OFC37283.1"/>
    <property type="molecule type" value="Genomic_DNA"/>
</dbReference>
<feature type="transmembrane region" description="Helical" evidence="1">
    <location>
        <begin position="6"/>
        <end position="23"/>
    </location>
</feature>